<dbReference type="EMBL" id="JASJOU010000014">
    <property type="protein sequence ID" value="MDJ1505025.1"/>
    <property type="molecule type" value="Genomic_DNA"/>
</dbReference>
<evidence type="ECO:0000313" key="1">
    <source>
        <dbReference type="EMBL" id="MDJ1505025.1"/>
    </source>
</evidence>
<organism evidence="1 2">
    <name type="scientific">Xanthocytophaga agilis</name>
    <dbReference type="NCBI Taxonomy" id="3048010"/>
    <lineage>
        <taxon>Bacteria</taxon>
        <taxon>Pseudomonadati</taxon>
        <taxon>Bacteroidota</taxon>
        <taxon>Cytophagia</taxon>
        <taxon>Cytophagales</taxon>
        <taxon>Rhodocytophagaceae</taxon>
        <taxon>Xanthocytophaga</taxon>
    </lineage>
</organism>
<reference evidence="1" key="1">
    <citation type="submission" date="2023-05" db="EMBL/GenBank/DDBJ databases">
        <authorList>
            <person name="Zhang X."/>
        </authorList>
    </citation>
    <scope>NUCLEOTIDE SEQUENCE</scope>
    <source>
        <strain evidence="1">BD1B2-1</strain>
    </source>
</reference>
<accession>A0AAE3R871</accession>
<evidence type="ECO:0000313" key="2">
    <source>
        <dbReference type="Proteomes" id="UP001232063"/>
    </source>
</evidence>
<name>A0AAE3R871_9BACT</name>
<keyword evidence="2" id="KW-1185">Reference proteome</keyword>
<dbReference type="RefSeq" id="WP_314516775.1">
    <property type="nucleotide sequence ID" value="NZ_JASJOU010000014.1"/>
</dbReference>
<gene>
    <name evidence="1" type="ORF">QNI22_30460</name>
</gene>
<dbReference type="Proteomes" id="UP001232063">
    <property type="component" value="Unassembled WGS sequence"/>
</dbReference>
<protein>
    <submittedName>
        <fullName evidence="1">Uncharacterized protein</fullName>
    </submittedName>
</protein>
<dbReference type="AlphaFoldDB" id="A0AAE3R871"/>
<sequence>MQTIVMGTPRKQLKKDLRERVNLLKKSLPSDWRERLVIKYPEYDRLHYATFFNNIYRGYSTDEKITEILEEIVAEYQASLETQPDTPAEKV</sequence>
<proteinExistence type="predicted"/>
<comment type="caution">
    <text evidence="1">The sequence shown here is derived from an EMBL/GenBank/DDBJ whole genome shotgun (WGS) entry which is preliminary data.</text>
</comment>